<gene>
    <name evidence="18" type="ordered locus">Ping_0972</name>
</gene>
<feature type="transmembrane region" description="Helical" evidence="15">
    <location>
        <begin position="302"/>
        <end position="322"/>
    </location>
</feature>
<dbReference type="InterPro" id="IPR036878">
    <property type="entry name" value="Glu_permease_IIB"/>
</dbReference>
<dbReference type="InterPro" id="IPR001996">
    <property type="entry name" value="PTS_IIB_1"/>
</dbReference>
<proteinExistence type="predicted"/>
<dbReference type="GO" id="GO:0008982">
    <property type="term" value="F:protein-N(PI)-phosphohistidine-sugar phosphotransferase activity"/>
    <property type="evidence" value="ECO:0007669"/>
    <property type="project" value="InterPro"/>
</dbReference>
<dbReference type="RefSeq" id="WP_011769375.1">
    <property type="nucleotide sequence ID" value="NC_008709.1"/>
</dbReference>
<dbReference type="SUPFAM" id="SSF55604">
    <property type="entry name" value="Glucose permease domain IIB"/>
    <property type="match status" value="1"/>
</dbReference>
<evidence type="ECO:0000256" key="4">
    <source>
        <dbReference type="ARBA" id="ARBA00022597"/>
    </source>
</evidence>
<evidence type="ECO:0000256" key="3">
    <source>
        <dbReference type="ARBA" id="ARBA00022475"/>
    </source>
</evidence>
<evidence type="ECO:0000313" key="19">
    <source>
        <dbReference type="Proteomes" id="UP000000639"/>
    </source>
</evidence>
<dbReference type="FunFam" id="3.30.1360.60:FF:000001">
    <property type="entry name" value="PTS system glucose-specific IIBC component PtsG"/>
    <property type="match status" value="1"/>
</dbReference>
<dbReference type="Pfam" id="PF02378">
    <property type="entry name" value="PTS_EIIC"/>
    <property type="match status" value="1"/>
</dbReference>
<dbReference type="GO" id="GO:0005886">
    <property type="term" value="C:plasma membrane"/>
    <property type="evidence" value="ECO:0007669"/>
    <property type="project" value="UniProtKB-SubCell"/>
</dbReference>
<dbReference type="eggNOG" id="COG1264">
    <property type="taxonomic scope" value="Bacteria"/>
</dbReference>
<feature type="transmembrane region" description="Helical" evidence="15">
    <location>
        <begin position="376"/>
        <end position="396"/>
    </location>
</feature>
<organism evidence="18 19">
    <name type="scientific">Psychromonas ingrahamii (strain DSM 17664 / CCUG 51855 / 37)</name>
    <dbReference type="NCBI Taxonomy" id="357804"/>
    <lineage>
        <taxon>Bacteria</taxon>
        <taxon>Pseudomonadati</taxon>
        <taxon>Pseudomonadota</taxon>
        <taxon>Gammaproteobacteria</taxon>
        <taxon>Alteromonadales</taxon>
        <taxon>Psychromonadaceae</taxon>
        <taxon>Psychromonas</taxon>
    </lineage>
</organism>
<keyword evidence="6" id="KW-0598">Phosphotransferase system</keyword>
<evidence type="ECO:0000259" key="16">
    <source>
        <dbReference type="PROSITE" id="PS51098"/>
    </source>
</evidence>
<evidence type="ECO:0000256" key="5">
    <source>
        <dbReference type="ARBA" id="ARBA00022679"/>
    </source>
</evidence>
<evidence type="ECO:0000256" key="15">
    <source>
        <dbReference type="SAM" id="Phobius"/>
    </source>
</evidence>
<evidence type="ECO:0000256" key="10">
    <source>
        <dbReference type="ARBA" id="ARBA00023136"/>
    </source>
</evidence>
<feature type="transmembrane region" description="Helical" evidence="15">
    <location>
        <begin position="403"/>
        <end position="424"/>
    </location>
</feature>
<dbReference type="InterPro" id="IPR010973">
    <property type="entry name" value="PTS_IIBC_sucr"/>
</dbReference>
<dbReference type="PROSITE" id="PS51098">
    <property type="entry name" value="PTS_EIIB_TYPE_1"/>
    <property type="match status" value="1"/>
</dbReference>
<dbReference type="NCBIfam" id="TIGR00852">
    <property type="entry name" value="pts-Glc"/>
    <property type="match status" value="1"/>
</dbReference>
<dbReference type="InterPro" id="IPR050558">
    <property type="entry name" value="PTS_Sugar-Specific_Components"/>
</dbReference>
<keyword evidence="10 15" id="KW-0472">Membrane</keyword>
<dbReference type="Pfam" id="PF00367">
    <property type="entry name" value="PTS_EIIB"/>
    <property type="match status" value="1"/>
</dbReference>
<dbReference type="Proteomes" id="UP000000639">
    <property type="component" value="Chromosome"/>
</dbReference>
<dbReference type="InterPro" id="IPR003352">
    <property type="entry name" value="PTS_EIIC"/>
</dbReference>
<dbReference type="NCBIfam" id="TIGR00826">
    <property type="entry name" value="EIIB_glc"/>
    <property type="match status" value="1"/>
</dbReference>
<protein>
    <recommendedName>
        <fullName evidence="11">protein-N(pi)-phosphohistidine--sucrose phosphotransferase</fullName>
        <ecNumber evidence="11">2.7.1.211</ecNumber>
    </recommendedName>
</protein>
<feature type="transmembrane region" description="Helical" evidence="15">
    <location>
        <begin position="444"/>
        <end position="465"/>
    </location>
</feature>
<dbReference type="PROSITE" id="PS01035">
    <property type="entry name" value="PTS_EIIB_TYPE_1_CYS"/>
    <property type="match status" value="1"/>
</dbReference>
<keyword evidence="9 15" id="KW-1133">Transmembrane helix</keyword>
<evidence type="ECO:0000256" key="14">
    <source>
        <dbReference type="PROSITE-ProRule" id="PRU00421"/>
    </source>
</evidence>
<dbReference type="HOGENOM" id="CLU_012312_2_0_6"/>
<feature type="transmembrane region" description="Helical" evidence="15">
    <location>
        <begin position="112"/>
        <end position="135"/>
    </location>
</feature>
<dbReference type="CDD" id="cd00212">
    <property type="entry name" value="PTS_IIB_glc"/>
    <property type="match status" value="1"/>
</dbReference>
<dbReference type="PROSITE" id="PS51103">
    <property type="entry name" value="PTS_EIIC_TYPE_1"/>
    <property type="match status" value="1"/>
</dbReference>
<dbReference type="GO" id="GO:0009401">
    <property type="term" value="P:phosphoenolpyruvate-dependent sugar phosphotransferase system"/>
    <property type="evidence" value="ECO:0007669"/>
    <property type="project" value="UniProtKB-KW"/>
</dbReference>
<evidence type="ECO:0000256" key="12">
    <source>
        <dbReference type="ARBA" id="ARBA00045139"/>
    </source>
</evidence>
<dbReference type="EC" id="2.7.1.211" evidence="11"/>
<feature type="transmembrane region" description="Helical" evidence="15">
    <location>
        <begin position="260"/>
        <end position="282"/>
    </location>
</feature>
<dbReference type="STRING" id="357804.Ping_0972"/>
<keyword evidence="19" id="KW-1185">Reference proteome</keyword>
<keyword evidence="3" id="KW-1003">Cell membrane</keyword>
<dbReference type="GO" id="GO:0090589">
    <property type="term" value="F:protein-phosphocysteine-trehalose phosphotransferase system transporter activity"/>
    <property type="evidence" value="ECO:0007669"/>
    <property type="project" value="TreeGrafter"/>
</dbReference>
<comment type="catalytic activity">
    <reaction evidence="13">
        <text>N(pros)-phospho-L-histidyl-[protein](out) + sucrose = sucrose 6(G)-phosphate(in) + L-histidyl-[protein]</text>
        <dbReference type="Rhea" id="RHEA:49236"/>
        <dbReference type="Rhea" id="RHEA-COMP:9745"/>
        <dbReference type="Rhea" id="RHEA-COMP:9746"/>
        <dbReference type="ChEBI" id="CHEBI:17992"/>
        <dbReference type="ChEBI" id="CHEBI:29979"/>
        <dbReference type="ChEBI" id="CHEBI:64837"/>
        <dbReference type="ChEBI" id="CHEBI:91002"/>
        <dbReference type="EC" id="2.7.1.211"/>
    </reaction>
</comment>
<evidence type="ECO:0000256" key="13">
    <source>
        <dbReference type="ARBA" id="ARBA00048931"/>
    </source>
</evidence>
<evidence type="ECO:0000256" key="11">
    <source>
        <dbReference type="ARBA" id="ARBA00044053"/>
    </source>
</evidence>
<comment type="function">
    <text evidence="12">The phosphoenolpyruvate-dependent sugar phosphotransferase system (sugar PTS), a major carbohydrate active transport system, catalyzes the phosphorylation of incoming sugar substrates concomitantly with their translocation across the cell membrane. This system is involved in sucrose transport.</text>
</comment>
<feature type="domain" description="PTS EIIB type-1" evidence="16">
    <location>
        <begin position="4"/>
        <end position="87"/>
    </location>
</feature>
<dbReference type="PANTHER" id="PTHR30175">
    <property type="entry name" value="PHOSPHOTRANSFERASE SYSTEM TRANSPORT PROTEIN"/>
    <property type="match status" value="1"/>
</dbReference>
<keyword evidence="4" id="KW-0762">Sugar transport</keyword>
<sequence>MNYPKVASQLIEMLGGKDNIKALAHCATRLRLAINDESLINEQGIGELEGVKGQFKVAGQYQIIFGSGIVNQVYTQMTKLTGIDEMSTKDVASAGAEKQNIIQQAVKGLSDIFVPIIPAIVAGGLLMGIFNLLVAPGLFIDGLSLVEANPGLADLAAMINTFANAPFVYLPILIAFSASKKFGGNPYLGAALGMLMVHPDLLNGWGFGGAAVAGDIPVWNILGFEIQKVGYQGSVLPVLVAAFILAKIENGLRRFIPSVLDNLLTPLLALFITGVLTFTIVGPFTRDLGFLLGDGLNWLYDSAGFIGGALFGFIYAPFVITGMHHSFIAIEIQLLADIAVTGGTFIFPIAAMSNIAQGGAALAVGFTTKDIKMKGIAMPSGVTALLGITEPALFGVNLKLRYPFIAAICAAAAASAFITLFNVKASALGAAGLPGIISIRQGDVTPYVMGMAISFASAFVLTVILGKRADAKNKKQAEVIQQATA</sequence>
<feature type="domain" description="PTS EIIC type-1" evidence="17">
    <location>
        <begin position="120"/>
        <end position="481"/>
    </location>
</feature>
<evidence type="ECO:0000313" key="18">
    <source>
        <dbReference type="EMBL" id="ABM02812.1"/>
    </source>
</evidence>
<dbReference type="GO" id="GO:0016301">
    <property type="term" value="F:kinase activity"/>
    <property type="evidence" value="ECO:0007669"/>
    <property type="project" value="UniProtKB-KW"/>
</dbReference>
<dbReference type="AlphaFoldDB" id="A1STJ7"/>
<dbReference type="OrthoDB" id="92465at2"/>
<dbReference type="KEGG" id="pin:Ping_0972"/>
<dbReference type="InterPro" id="IPR004719">
    <property type="entry name" value="PTS_maltose/Glc_sub_IIC"/>
</dbReference>
<feature type="active site" description="Phosphocysteine intermediate; for EIIB activity" evidence="14">
    <location>
        <position position="26"/>
    </location>
</feature>
<dbReference type="PANTHER" id="PTHR30175:SF4">
    <property type="entry name" value="PTS SYSTEM TREHALOSE-SPECIFIC EIIBC COMPONENT"/>
    <property type="match status" value="1"/>
</dbReference>
<dbReference type="GO" id="GO:0015771">
    <property type="term" value="P:trehalose transport"/>
    <property type="evidence" value="ECO:0007669"/>
    <property type="project" value="TreeGrafter"/>
</dbReference>
<keyword evidence="5" id="KW-0808">Transferase</keyword>
<evidence type="ECO:0000256" key="8">
    <source>
        <dbReference type="ARBA" id="ARBA00022777"/>
    </source>
</evidence>
<evidence type="ECO:0000256" key="1">
    <source>
        <dbReference type="ARBA" id="ARBA00004429"/>
    </source>
</evidence>
<accession>A1STJ7</accession>
<feature type="transmembrane region" description="Helical" evidence="15">
    <location>
        <begin position="334"/>
        <end position="356"/>
    </location>
</feature>
<dbReference type="EMBL" id="CP000510">
    <property type="protein sequence ID" value="ABM02812.1"/>
    <property type="molecule type" value="Genomic_DNA"/>
</dbReference>
<dbReference type="InterPro" id="IPR013013">
    <property type="entry name" value="PTS_EIIC_1"/>
</dbReference>
<evidence type="ECO:0000256" key="6">
    <source>
        <dbReference type="ARBA" id="ARBA00022683"/>
    </source>
</evidence>
<dbReference type="eggNOG" id="COG1263">
    <property type="taxonomic scope" value="Bacteria"/>
</dbReference>
<keyword evidence="8" id="KW-0418">Kinase</keyword>
<dbReference type="NCBIfam" id="TIGR01996">
    <property type="entry name" value="PTS-II-BC-sucr"/>
    <property type="match status" value="1"/>
</dbReference>
<comment type="subcellular location">
    <subcellularLocation>
        <location evidence="1">Cell inner membrane</location>
        <topology evidence="1">Multi-pass membrane protein</topology>
    </subcellularLocation>
</comment>
<keyword evidence="7 15" id="KW-0812">Transmembrane</keyword>
<dbReference type="Gene3D" id="3.30.1360.60">
    <property type="entry name" value="Glucose permease domain IIB"/>
    <property type="match status" value="1"/>
</dbReference>
<keyword evidence="2" id="KW-0813">Transport</keyword>
<dbReference type="InterPro" id="IPR018113">
    <property type="entry name" value="PTrfase_EIIB_Cys"/>
</dbReference>
<evidence type="ECO:0000256" key="9">
    <source>
        <dbReference type="ARBA" id="ARBA00022989"/>
    </source>
</evidence>
<name>A1STJ7_PSYIN</name>
<evidence type="ECO:0000256" key="7">
    <source>
        <dbReference type="ARBA" id="ARBA00022692"/>
    </source>
</evidence>
<reference evidence="18 19" key="1">
    <citation type="submission" date="2007-01" db="EMBL/GenBank/DDBJ databases">
        <title>Complete sequence of Psychromonas ingrahamii 37.</title>
        <authorList>
            <consortium name="US DOE Joint Genome Institute"/>
            <person name="Copeland A."/>
            <person name="Lucas S."/>
            <person name="Lapidus A."/>
            <person name="Barry K."/>
            <person name="Detter J.C."/>
            <person name="Glavina del Rio T."/>
            <person name="Hammon N."/>
            <person name="Israni S."/>
            <person name="Dalin E."/>
            <person name="Tice H."/>
            <person name="Pitluck S."/>
            <person name="Thompson L.S."/>
            <person name="Brettin T."/>
            <person name="Bruce D."/>
            <person name="Han C."/>
            <person name="Tapia R."/>
            <person name="Schmutz J."/>
            <person name="Larimer F."/>
            <person name="Land M."/>
            <person name="Hauser L."/>
            <person name="Kyrpides N."/>
            <person name="Ivanova N."/>
            <person name="Staley J."/>
            <person name="Richardson P."/>
        </authorList>
    </citation>
    <scope>NUCLEOTIDE SEQUENCE [LARGE SCALE GENOMIC DNA]</scope>
    <source>
        <strain evidence="18 19">37</strain>
    </source>
</reference>
<feature type="transmembrane region" description="Helical" evidence="15">
    <location>
        <begin position="155"/>
        <end position="176"/>
    </location>
</feature>
<evidence type="ECO:0000256" key="2">
    <source>
        <dbReference type="ARBA" id="ARBA00022448"/>
    </source>
</evidence>
<evidence type="ECO:0000259" key="17">
    <source>
        <dbReference type="PROSITE" id="PS51103"/>
    </source>
</evidence>